<dbReference type="OrthoDB" id="1681921at2"/>
<dbReference type="EMBL" id="FNHB01000007">
    <property type="protein sequence ID" value="SDM76436.1"/>
    <property type="molecule type" value="Genomic_DNA"/>
</dbReference>
<organism evidence="1 2">
    <name type="scientific">Dendrosporobacter quercicolus</name>
    <dbReference type="NCBI Taxonomy" id="146817"/>
    <lineage>
        <taxon>Bacteria</taxon>
        <taxon>Bacillati</taxon>
        <taxon>Bacillota</taxon>
        <taxon>Negativicutes</taxon>
        <taxon>Selenomonadales</taxon>
        <taxon>Sporomusaceae</taxon>
        <taxon>Dendrosporobacter</taxon>
    </lineage>
</organism>
<evidence type="ECO:0000313" key="1">
    <source>
        <dbReference type="EMBL" id="SDM76436.1"/>
    </source>
</evidence>
<keyword evidence="2" id="KW-1185">Reference proteome</keyword>
<sequence>MPKKSLKTLAVAGLLLFVMLVAGCGGGSNAKRITGLEPDGVVKTFVDAAQNSKMKEAGLYISPASSGNAKTVVKFLTGDSGLAQLKKSNVMSVKQAAREGNYAVVVATLQEQDTFNFTVKPVGLEKIKGEWYIVDFDQIYNDAKYQALEKLLNSI</sequence>
<dbReference type="PROSITE" id="PS51257">
    <property type="entry name" value="PROKAR_LIPOPROTEIN"/>
    <property type="match status" value="1"/>
</dbReference>
<dbReference type="AlphaFoldDB" id="A0A1G9VWY3"/>
<evidence type="ECO:0000313" key="2">
    <source>
        <dbReference type="Proteomes" id="UP000214880"/>
    </source>
</evidence>
<gene>
    <name evidence="1" type="ORF">SAMN04488502_10756</name>
</gene>
<name>A0A1G9VWY3_9FIRM</name>
<proteinExistence type="predicted"/>
<protein>
    <recommendedName>
        <fullName evidence="3">DUF4878 domain-containing protein</fullName>
    </recommendedName>
</protein>
<reference evidence="1 2" key="1">
    <citation type="submission" date="2016-10" db="EMBL/GenBank/DDBJ databases">
        <authorList>
            <person name="de Groot N.N."/>
        </authorList>
    </citation>
    <scope>NUCLEOTIDE SEQUENCE [LARGE SCALE GENOMIC DNA]</scope>
    <source>
        <strain evidence="1 2">DSM 1736</strain>
    </source>
</reference>
<dbReference type="Proteomes" id="UP000214880">
    <property type="component" value="Unassembled WGS sequence"/>
</dbReference>
<accession>A0A1G9VWY3</accession>
<evidence type="ECO:0008006" key="3">
    <source>
        <dbReference type="Google" id="ProtNLM"/>
    </source>
</evidence>
<dbReference type="RefSeq" id="WP_092074059.1">
    <property type="nucleotide sequence ID" value="NZ_FNHB01000007.1"/>
</dbReference>